<name>A0A5Z9NJY5_SALAN</name>
<keyword evidence="1" id="KW-1133">Transmembrane helix</keyword>
<gene>
    <name evidence="2" type="ORF">D3F51_24105</name>
</gene>
<organism evidence="2">
    <name type="scientific">Salmonella anatum</name>
    <dbReference type="NCBI Taxonomy" id="58712"/>
    <lineage>
        <taxon>Bacteria</taxon>
        <taxon>Pseudomonadati</taxon>
        <taxon>Pseudomonadota</taxon>
        <taxon>Gammaproteobacteria</taxon>
        <taxon>Enterobacterales</taxon>
        <taxon>Enterobacteriaceae</taxon>
        <taxon>Salmonella</taxon>
    </lineage>
</organism>
<accession>A0A5Z9NJY5</accession>
<keyword evidence="1" id="KW-0472">Membrane</keyword>
<evidence type="ECO:0000313" key="2">
    <source>
        <dbReference type="EMBL" id="ECV0506816.1"/>
    </source>
</evidence>
<dbReference type="EMBL" id="AAKSWZ010000088">
    <property type="protein sequence ID" value="ECV0506816.1"/>
    <property type="molecule type" value="Genomic_DNA"/>
</dbReference>
<feature type="transmembrane region" description="Helical" evidence="1">
    <location>
        <begin position="7"/>
        <end position="25"/>
    </location>
</feature>
<proteinExistence type="predicted"/>
<sequence length="62" mass="6946">MKILLRLVLWGGGIALFIMLLGWAGESDRNDCEERIAKELSTTAVYINGHCMVKGYGRFDGR</sequence>
<comment type="caution">
    <text evidence="2">The sequence shown here is derived from an EMBL/GenBank/DDBJ whole genome shotgun (WGS) entry which is preliminary data.</text>
</comment>
<dbReference type="AlphaFoldDB" id="A0A5Z9NJY5"/>
<evidence type="ECO:0000256" key="1">
    <source>
        <dbReference type="SAM" id="Phobius"/>
    </source>
</evidence>
<protein>
    <submittedName>
        <fullName evidence="2">Uncharacterized protein</fullName>
    </submittedName>
</protein>
<keyword evidence="1" id="KW-0812">Transmembrane</keyword>
<reference evidence="2" key="1">
    <citation type="submission" date="2018-09" db="EMBL/GenBank/DDBJ databases">
        <authorList>
            <consortium name="NARMS: The National Antimicrobial Resistance Monitoring System"/>
        </authorList>
    </citation>
    <scope>NUCLEOTIDE SEQUENCE</scope>
    <source>
        <strain evidence="2">FSIS11813686</strain>
    </source>
</reference>